<dbReference type="SUPFAM" id="SSF46938">
    <property type="entry name" value="CRAL/TRIO N-terminal domain"/>
    <property type="match status" value="1"/>
</dbReference>
<protein>
    <submittedName>
        <fullName evidence="2">CRAL/TRIO domain-containing protein</fullName>
    </submittedName>
</protein>
<dbReference type="CDD" id="cd00170">
    <property type="entry name" value="SEC14"/>
    <property type="match status" value="1"/>
</dbReference>
<dbReference type="AlphaFoldDB" id="A0A197K5B5"/>
<dbReference type="InterPro" id="IPR001251">
    <property type="entry name" value="CRAL-TRIO_dom"/>
</dbReference>
<dbReference type="PANTHER" id="PTHR46590">
    <property type="entry name" value="PHOSPHATIDYLINOSITOL TRANSFER PROTEIN CSR1-RELATED"/>
    <property type="match status" value="1"/>
</dbReference>
<sequence length="427" mass="47833">MSMAGNTPEGTGHVGTLTPNQATALKQLWAAIHDIQANGTVTLTHDPKLNAPPAPAVDPAPVAASGGWGGGWFGSAAATPAAPVEPVAEPPLTITLEEVGLSAADVRTELWNNVMSDHPDSLVLRFLRARKWHVGNGLIMLLKAFKWRQEMNVEDVKYWGDDDLEAAYPKFKKQLEMGKFYVHGTDKLGQPVVYLNVQLHRAGDQDYKTLERLTIYLMETGRLLIQPPVETVALVFDLTGFGLSNMDYTLVQFLVKCFEAYYPESLGAILVHNAPLVFWGVWKVIEPWLDPVVASKIKFTYKNQELLEFIPANHLPDSFKDAGVDKFVYQYLPPVQGENALMEDQEGKAKVVKEWNELSEKFDEATRAWIKTGGDVSEEREKVAKDLKHQYIKMQPYIRAKNQYQRKNEAGKSIIQPDGSVVWTYHN</sequence>
<feature type="domain" description="CRAL-TRIO" evidence="1">
    <location>
        <begin position="168"/>
        <end position="327"/>
    </location>
</feature>
<gene>
    <name evidence="2" type="ORF">K457DRAFT_123765</name>
</gene>
<dbReference type="SMART" id="SM01100">
    <property type="entry name" value="CRAL_TRIO_N"/>
    <property type="match status" value="1"/>
</dbReference>
<dbReference type="OrthoDB" id="43460at2759"/>
<dbReference type="PROSITE" id="PS50191">
    <property type="entry name" value="CRAL_TRIO"/>
    <property type="match status" value="1"/>
</dbReference>
<dbReference type="InterPro" id="IPR011074">
    <property type="entry name" value="CRAL/TRIO_N_dom"/>
</dbReference>
<organism evidence="2 3">
    <name type="scientific">Linnemannia elongata AG-77</name>
    <dbReference type="NCBI Taxonomy" id="1314771"/>
    <lineage>
        <taxon>Eukaryota</taxon>
        <taxon>Fungi</taxon>
        <taxon>Fungi incertae sedis</taxon>
        <taxon>Mucoromycota</taxon>
        <taxon>Mortierellomycotina</taxon>
        <taxon>Mortierellomycetes</taxon>
        <taxon>Mortierellales</taxon>
        <taxon>Mortierellaceae</taxon>
        <taxon>Linnemannia</taxon>
    </lineage>
</organism>
<proteinExistence type="predicted"/>
<dbReference type="Pfam" id="PF00650">
    <property type="entry name" value="CRAL_TRIO"/>
    <property type="match status" value="1"/>
</dbReference>
<keyword evidence="3" id="KW-1185">Reference proteome</keyword>
<dbReference type="InterPro" id="IPR036865">
    <property type="entry name" value="CRAL-TRIO_dom_sf"/>
</dbReference>
<dbReference type="PANTHER" id="PTHR46590:SF1">
    <property type="entry name" value="PHOSPHATIDYLINOSITOL TRANSFER PROTEIN CSR1"/>
    <property type="match status" value="1"/>
</dbReference>
<dbReference type="EMBL" id="KV442027">
    <property type="protein sequence ID" value="OAQ31886.1"/>
    <property type="molecule type" value="Genomic_DNA"/>
</dbReference>
<dbReference type="SMART" id="SM00516">
    <property type="entry name" value="SEC14"/>
    <property type="match status" value="1"/>
</dbReference>
<dbReference type="Gene3D" id="3.40.525.10">
    <property type="entry name" value="CRAL-TRIO lipid binding domain"/>
    <property type="match status" value="1"/>
</dbReference>
<dbReference type="STRING" id="1314771.A0A197K5B5"/>
<reference evidence="2 3" key="1">
    <citation type="submission" date="2016-05" db="EMBL/GenBank/DDBJ databases">
        <title>Genome sequencing reveals origins of a unique bacterial endosymbiosis in the earliest lineages of terrestrial Fungi.</title>
        <authorList>
            <consortium name="DOE Joint Genome Institute"/>
            <person name="Uehling J."/>
            <person name="Gryganskyi A."/>
            <person name="Hameed K."/>
            <person name="Tschaplinski T."/>
            <person name="Misztal P."/>
            <person name="Wu S."/>
            <person name="Desiro A."/>
            <person name="Vande Pol N."/>
            <person name="Du Z.-Y."/>
            <person name="Zienkiewicz A."/>
            <person name="Zienkiewicz K."/>
            <person name="Morin E."/>
            <person name="Tisserant E."/>
            <person name="Splivallo R."/>
            <person name="Hainaut M."/>
            <person name="Henrissat B."/>
            <person name="Ohm R."/>
            <person name="Kuo A."/>
            <person name="Yan J."/>
            <person name="Lipzen A."/>
            <person name="Nolan M."/>
            <person name="Labutti K."/>
            <person name="Barry K."/>
            <person name="Goldstein A."/>
            <person name="Labbe J."/>
            <person name="Schadt C."/>
            <person name="Tuskan G."/>
            <person name="Grigoriev I."/>
            <person name="Martin F."/>
            <person name="Vilgalys R."/>
            <person name="Bonito G."/>
        </authorList>
    </citation>
    <scope>NUCLEOTIDE SEQUENCE [LARGE SCALE GENOMIC DNA]</scope>
    <source>
        <strain evidence="2 3">AG-77</strain>
    </source>
</reference>
<dbReference type="InterPro" id="IPR036273">
    <property type="entry name" value="CRAL/TRIO_N_dom_sf"/>
</dbReference>
<evidence type="ECO:0000259" key="1">
    <source>
        <dbReference type="PROSITE" id="PS50191"/>
    </source>
</evidence>
<dbReference type="Proteomes" id="UP000078512">
    <property type="component" value="Unassembled WGS sequence"/>
</dbReference>
<dbReference type="Pfam" id="PF03765">
    <property type="entry name" value="CRAL_TRIO_N"/>
    <property type="match status" value="1"/>
</dbReference>
<dbReference type="SUPFAM" id="SSF52087">
    <property type="entry name" value="CRAL/TRIO domain"/>
    <property type="match status" value="1"/>
</dbReference>
<evidence type="ECO:0000313" key="3">
    <source>
        <dbReference type="Proteomes" id="UP000078512"/>
    </source>
</evidence>
<evidence type="ECO:0000313" key="2">
    <source>
        <dbReference type="EMBL" id="OAQ31886.1"/>
    </source>
</evidence>
<dbReference type="InterPro" id="IPR052432">
    <property type="entry name" value="PITP/CRAL-TRIO"/>
</dbReference>
<name>A0A197K5B5_9FUNG</name>
<accession>A0A197K5B5</accession>